<evidence type="ECO:0000256" key="9">
    <source>
        <dbReference type="ARBA" id="ARBA00023201"/>
    </source>
</evidence>
<dbReference type="Pfam" id="PF00858">
    <property type="entry name" value="ASC"/>
    <property type="match status" value="1"/>
</dbReference>
<comment type="subcellular location">
    <subcellularLocation>
        <location evidence="1">Membrane</location>
        <topology evidence="1">Multi-pass membrane protein</topology>
    </subcellularLocation>
</comment>
<organism evidence="13 14">
    <name type="scientific">Cichlidogyrus casuarinus</name>
    <dbReference type="NCBI Taxonomy" id="1844966"/>
    <lineage>
        <taxon>Eukaryota</taxon>
        <taxon>Metazoa</taxon>
        <taxon>Spiralia</taxon>
        <taxon>Lophotrochozoa</taxon>
        <taxon>Platyhelminthes</taxon>
        <taxon>Monogenea</taxon>
        <taxon>Monopisthocotylea</taxon>
        <taxon>Dactylogyridea</taxon>
        <taxon>Ancyrocephalidae</taxon>
        <taxon>Cichlidogyrus</taxon>
    </lineage>
</organism>
<feature type="transmembrane region" description="Helical" evidence="12">
    <location>
        <begin position="384"/>
        <end position="407"/>
    </location>
</feature>
<protein>
    <submittedName>
        <fullName evidence="13">Uncharacterized protein</fullName>
    </submittedName>
</protein>
<dbReference type="Proteomes" id="UP001626550">
    <property type="component" value="Unassembled WGS sequence"/>
</dbReference>
<keyword evidence="14" id="KW-1185">Reference proteome</keyword>
<dbReference type="PANTHER" id="PTHR11690:SF248">
    <property type="entry name" value="PICKPOCKET 17, ISOFORM A"/>
    <property type="match status" value="1"/>
</dbReference>
<keyword evidence="2 11" id="KW-0813">Transport</keyword>
<evidence type="ECO:0000256" key="3">
    <source>
        <dbReference type="ARBA" id="ARBA00022461"/>
    </source>
</evidence>
<keyword evidence="8 12" id="KW-0472">Membrane</keyword>
<dbReference type="Gene3D" id="1.10.287.770">
    <property type="entry name" value="YojJ-like"/>
    <property type="match status" value="1"/>
</dbReference>
<proteinExistence type="inferred from homology"/>
<evidence type="ECO:0000256" key="7">
    <source>
        <dbReference type="ARBA" id="ARBA00023065"/>
    </source>
</evidence>
<keyword evidence="9 11" id="KW-0739">Sodium transport</keyword>
<comment type="caution">
    <text evidence="13">The sequence shown here is derived from an EMBL/GenBank/DDBJ whole genome shotgun (WGS) entry which is preliminary data.</text>
</comment>
<evidence type="ECO:0000256" key="11">
    <source>
        <dbReference type="RuleBase" id="RU000679"/>
    </source>
</evidence>
<keyword evidence="4 11" id="KW-0812">Transmembrane</keyword>
<sequence>EVPLRLAQLSFARYANAFNQQIGKWNGILFCDANNDRGDCSGNIQEIYRPSKGTCLRYQGRNASTNTVFNFLPATYASSLGSVFLDKSDQFTFASISLSIDTADVYPDLTENYLELVGGERIILKITVTHMEREPLALGGTLSNPACATDPPNLLIYEPGWFLGLNKSYSARSFNYSKSVCVELKTQELIKNTCGCFAGQLPIPAEMATDASLVNYCHELPESMLSQMLAGLRTQQDNPKAVLPQFNAKDLSAINSRHLCSFEVVGKVARNQSLVNATCPDKCSYREISWARSSMEWPAPNFTPSFVQIIGNWLKDRSQEYDRAFNITAPGNNVWQYFNARGVAVPANLRPTHFAQVVITRATSTDTLYKQNLIFPLQQLMSQLGSLLGLWLGVGVLSLVELVELLIQLTMISLKK</sequence>
<evidence type="ECO:0000256" key="8">
    <source>
        <dbReference type="ARBA" id="ARBA00023136"/>
    </source>
</evidence>
<evidence type="ECO:0000256" key="5">
    <source>
        <dbReference type="ARBA" id="ARBA00022989"/>
    </source>
</evidence>
<dbReference type="GO" id="GO:0016020">
    <property type="term" value="C:membrane"/>
    <property type="evidence" value="ECO:0007669"/>
    <property type="project" value="UniProtKB-SubCell"/>
</dbReference>
<evidence type="ECO:0000256" key="12">
    <source>
        <dbReference type="SAM" id="Phobius"/>
    </source>
</evidence>
<evidence type="ECO:0000256" key="4">
    <source>
        <dbReference type="ARBA" id="ARBA00022692"/>
    </source>
</evidence>
<evidence type="ECO:0000313" key="13">
    <source>
        <dbReference type="EMBL" id="KAL3308994.1"/>
    </source>
</evidence>
<gene>
    <name evidence="13" type="ORF">Ciccas_012464</name>
</gene>
<accession>A0ABD2PP10</accession>
<evidence type="ECO:0000256" key="10">
    <source>
        <dbReference type="ARBA" id="ARBA00023303"/>
    </source>
</evidence>
<keyword evidence="7 11" id="KW-0406">Ion transport</keyword>
<evidence type="ECO:0000256" key="2">
    <source>
        <dbReference type="ARBA" id="ARBA00022448"/>
    </source>
</evidence>
<dbReference type="InterPro" id="IPR001873">
    <property type="entry name" value="ENaC"/>
</dbReference>
<evidence type="ECO:0000256" key="1">
    <source>
        <dbReference type="ARBA" id="ARBA00004141"/>
    </source>
</evidence>
<dbReference type="PANTHER" id="PTHR11690">
    <property type="entry name" value="AMILORIDE-SENSITIVE SODIUM CHANNEL-RELATED"/>
    <property type="match status" value="1"/>
</dbReference>
<evidence type="ECO:0000256" key="6">
    <source>
        <dbReference type="ARBA" id="ARBA00023053"/>
    </source>
</evidence>
<dbReference type="GO" id="GO:0005272">
    <property type="term" value="F:sodium channel activity"/>
    <property type="evidence" value="ECO:0007669"/>
    <property type="project" value="UniProtKB-KW"/>
</dbReference>
<dbReference type="AlphaFoldDB" id="A0ABD2PP10"/>
<keyword evidence="6" id="KW-0915">Sodium</keyword>
<dbReference type="EMBL" id="JBJKFK010004433">
    <property type="protein sequence ID" value="KAL3308994.1"/>
    <property type="molecule type" value="Genomic_DNA"/>
</dbReference>
<keyword evidence="10 11" id="KW-0407">Ion channel</keyword>
<keyword evidence="5 12" id="KW-1133">Transmembrane helix</keyword>
<reference evidence="13 14" key="1">
    <citation type="submission" date="2024-11" db="EMBL/GenBank/DDBJ databases">
        <title>Adaptive evolution of stress response genes in parasites aligns with host niche diversity.</title>
        <authorList>
            <person name="Hahn C."/>
            <person name="Resl P."/>
        </authorList>
    </citation>
    <scope>NUCLEOTIDE SEQUENCE [LARGE SCALE GENOMIC DNA]</scope>
    <source>
        <strain evidence="13">EGGRZ-B1_66</strain>
        <tissue evidence="13">Body</tissue>
    </source>
</reference>
<name>A0ABD2PP10_9PLAT</name>
<feature type="non-terminal residue" evidence="13">
    <location>
        <position position="1"/>
    </location>
</feature>
<comment type="similarity">
    <text evidence="11">Belongs to the amiloride-sensitive sodium channel (TC 1.A.6) family.</text>
</comment>
<evidence type="ECO:0000313" key="14">
    <source>
        <dbReference type="Proteomes" id="UP001626550"/>
    </source>
</evidence>
<keyword evidence="3 11" id="KW-0894">Sodium channel</keyword>